<dbReference type="InterPro" id="IPR000253">
    <property type="entry name" value="FHA_dom"/>
</dbReference>
<feature type="compositionally biased region" description="Low complexity" evidence="2">
    <location>
        <begin position="42"/>
        <end position="51"/>
    </location>
</feature>
<evidence type="ECO:0000256" key="2">
    <source>
        <dbReference type="SAM" id="MobiDB-lite"/>
    </source>
</evidence>
<dbReference type="EMBL" id="JAZHOV010000007">
    <property type="protein sequence ID" value="MEF2255982.1"/>
    <property type="molecule type" value="Genomic_DNA"/>
</dbReference>
<evidence type="ECO:0000313" key="5">
    <source>
        <dbReference type="Proteomes" id="UP001351900"/>
    </source>
</evidence>
<evidence type="ECO:0000259" key="3">
    <source>
        <dbReference type="PROSITE" id="PS50006"/>
    </source>
</evidence>
<dbReference type="PROSITE" id="PS50006">
    <property type="entry name" value="FHA_DOMAIN"/>
    <property type="match status" value="1"/>
</dbReference>
<evidence type="ECO:0000256" key="1">
    <source>
        <dbReference type="ARBA" id="ARBA00022553"/>
    </source>
</evidence>
<feature type="domain" description="FHA" evidence="3">
    <location>
        <begin position="30"/>
        <end position="84"/>
    </location>
</feature>
<dbReference type="Gene3D" id="2.60.200.20">
    <property type="match status" value="1"/>
</dbReference>
<feature type="region of interest" description="Disordered" evidence="2">
    <location>
        <begin position="30"/>
        <end position="51"/>
    </location>
</feature>
<keyword evidence="1" id="KW-0597">Phosphoprotein</keyword>
<dbReference type="Pfam" id="PF00498">
    <property type="entry name" value="FHA"/>
    <property type="match status" value="1"/>
</dbReference>
<sequence>MLTPRSRAARAPSWTLTLPDGTTFAVTGTTVIGRRPTPPAPRTDATPLALPDPQKMLSKTHALIEVEADAIWVTDLDSTNGTDIISGDGTASTIAPRERCRVLSGQTVSFGELPVRVDKP</sequence>
<organism evidence="4 5">
    <name type="scientific">Microbacterium schleiferi</name>
    <dbReference type="NCBI Taxonomy" id="69362"/>
    <lineage>
        <taxon>Bacteria</taxon>
        <taxon>Bacillati</taxon>
        <taxon>Actinomycetota</taxon>
        <taxon>Actinomycetes</taxon>
        <taxon>Micrococcales</taxon>
        <taxon>Microbacteriaceae</taxon>
        <taxon>Microbacterium</taxon>
    </lineage>
</organism>
<evidence type="ECO:0000313" key="4">
    <source>
        <dbReference type="EMBL" id="MEF2255982.1"/>
    </source>
</evidence>
<accession>A0ABU7V8G4</accession>
<name>A0ABU7V8G4_9MICO</name>
<gene>
    <name evidence="4" type="ORF">V2V91_12685</name>
</gene>
<dbReference type="InterPro" id="IPR008984">
    <property type="entry name" value="SMAD_FHA_dom_sf"/>
</dbReference>
<dbReference type="SUPFAM" id="SSF49879">
    <property type="entry name" value="SMAD/FHA domain"/>
    <property type="match status" value="1"/>
</dbReference>
<reference evidence="4 5" key="1">
    <citation type="submission" date="2024-01" db="EMBL/GenBank/DDBJ databases">
        <title>the genome sequence of strain Microbacterium schleiferi NBRC 15075.</title>
        <authorList>
            <person name="Ding Y."/>
            <person name="Zhang G."/>
        </authorList>
    </citation>
    <scope>NUCLEOTIDE SEQUENCE [LARGE SCALE GENOMIC DNA]</scope>
    <source>
        <strain evidence="4 5">NBRC 15075</strain>
    </source>
</reference>
<keyword evidence="5" id="KW-1185">Reference proteome</keyword>
<dbReference type="Proteomes" id="UP001351900">
    <property type="component" value="Unassembled WGS sequence"/>
</dbReference>
<comment type="caution">
    <text evidence="4">The sequence shown here is derived from an EMBL/GenBank/DDBJ whole genome shotgun (WGS) entry which is preliminary data.</text>
</comment>
<protein>
    <submittedName>
        <fullName evidence="4">FHA domain-containing protein</fullName>
    </submittedName>
</protein>
<proteinExistence type="predicted"/>